<dbReference type="STRING" id="1210086.GCA_001613105_01671"/>
<evidence type="ECO:0000256" key="2">
    <source>
        <dbReference type="ARBA" id="ARBA00022801"/>
    </source>
</evidence>
<dbReference type="PANTHER" id="PTHR21660">
    <property type="entry name" value="THIOESTERASE SUPERFAMILY MEMBER-RELATED"/>
    <property type="match status" value="1"/>
</dbReference>
<dbReference type="Proteomes" id="UP000254869">
    <property type="component" value="Unassembled WGS sequence"/>
</dbReference>
<dbReference type="Pfam" id="PF03061">
    <property type="entry name" value="4HBT"/>
    <property type="match status" value="1"/>
</dbReference>
<sequence length="158" mass="16979">MADDTTIKGHEEIFKYAMAAVDQMTPPGVELKLPPPATTTLGLHFEEFTPGHSITASVEIPEKYGNVMGLLLGGFLAAMFDDLMAPLSYITAKNPTTSLDLTTHFLRPVFVGERLTLTATVRKPGSSAMFVGAEAYNSKNKLVATAISSLQVMQLSKS</sequence>
<reference evidence="4 5" key="1">
    <citation type="submission" date="2018-07" db="EMBL/GenBank/DDBJ databases">
        <title>Genomic Encyclopedia of Type Strains, Phase IV (KMG-IV): sequencing the most valuable type-strain genomes for metagenomic binning, comparative biology and taxonomic classification.</title>
        <authorList>
            <person name="Goeker M."/>
        </authorList>
    </citation>
    <scope>NUCLEOTIDE SEQUENCE [LARGE SCALE GENOMIC DNA]</scope>
    <source>
        <strain evidence="4 5">DSM 44290</strain>
    </source>
</reference>
<evidence type="ECO:0000313" key="4">
    <source>
        <dbReference type="EMBL" id="RDI66724.1"/>
    </source>
</evidence>
<keyword evidence="5" id="KW-1185">Reference proteome</keyword>
<evidence type="ECO:0000256" key="1">
    <source>
        <dbReference type="ARBA" id="ARBA00008324"/>
    </source>
</evidence>
<dbReference type="SUPFAM" id="SSF54637">
    <property type="entry name" value="Thioesterase/thiol ester dehydrase-isomerase"/>
    <property type="match status" value="1"/>
</dbReference>
<dbReference type="GO" id="GO:0047617">
    <property type="term" value="F:fatty acyl-CoA hydrolase activity"/>
    <property type="evidence" value="ECO:0007669"/>
    <property type="project" value="InterPro"/>
</dbReference>
<dbReference type="PANTHER" id="PTHR21660:SF1">
    <property type="entry name" value="ACYL-COENZYME A THIOESTERASE 13"/>
    <property type="match status" value="1"/>
</dbReference>
<dbReference type="RefSeq" id="WP_067994330.1">
    <property type="nucleotide sequence ID" value="NZ_QQBC01000004.1"/>
</dbReference>
<proteinExistence type="inferred from homology"/>
<keyword evidence="2" id="KW-0378">Hydrolase</keyword>
<name>A0A370IBF8_9NOCA</name>
<dbReference type="InterPro" id="IPR039298">
    <property type="entry name" value="ACOT13"/>
</dbReference>
<comment type="caution">
    <text evidence="4">The sequence shown here is derived from an EMBL/GenBank/DDBJ whole genome shotgun (WGS) entry which is preliminary data.</text>
</comment>
<gene>
    <name evidence="4" type="ORF">DFR76_104474</name>
</gene>
<dbReference type="InterPro" id="IPR006683">
    <property type="entry name" value="Thioestr_dom"/>
</dbReference>
<dbReference type="AlphaFoldDB" id="A0A370IBF8"/>
<dbReference type="InterPro" id="IPR029069">
    <property type="entry name" value="HotDog_dom_sf"/>
</dbReference>
<evidence type="ECO:0000259" key="3">
    <source>
        <dbReference type="Pfam" id="PF03061"/>
    </source>
</evidence>
<accession>A0A370IBF8</accession>
<organism evidence="4 5">
    <name type="scientific">Nocardia pseudobrasiliensis</name>
    <dbReference type="NCBI Taxonomy" id="45979"/>
    <lineage>
        <taxon>Bacteria</taxon>
        <taxon>Bacillati</taxon>
        <taxon>Actinomycetota</taxon>
        <taxon>Actinomycetes</taxon>
        <taxon>Mycobacteriales</taxon>
        <taxon>Nocardiaceae</taxon>
        <taxon>Nocardia</taxon>
    </lineage>
</organism>
<comment type="similarity">
    <text evidence="1">Belongs to the thioesterase PaaI family.</text>
</comment>
<dbReference type="CDD" id="cd03443">
    <property type="entry name" value="PaaI_thioesterase"/>
    <property type="match status" value="1"/>
</dbReference>
<dbReference type="EMBL" id="QQBC01000004">
    <property type="protein sequence ID" value="RDI66724.1"/>
    <property type="molecule type" value="Genomic_DNA"/>
</dbReference>
<protein>
    <submittedName>
        <fullName evidence="4">Uncharacterized protein (TIGR00369 family)</fullName>
    </submittedName>
</protein>
<evidence type="ECO:0000313" key="5">
    <source>
        <dbReference type="Proteomes" id="UP000254869"/>
    </source>
</evidence>
<dbReference type="Gene3D" id="3.10.129.10">
    <property type="entry name" value="Hotdog Thioesterase"/>
    <property type="match status" value="1"/>
</dbReference>
<feature type="domain" description="Thioesterase" evidence="3">
    <location>
        <begin position="68"/>
        <end position="143"/>
    </location>
</feature>